<comment type="similarity">
    <text evidence="1 8">Belongs to the SOS response-associated peptidase family.</text>
</comment>
<protein>
    <recommendedName>
        <fullName evidence="8">Abasic site processing protein</fullName>
        <ecNumber evidence="8">3.4.-.-</ecNumber>
    </recommendedName>
</protein>
<evidence type="ECO:0000313" key="10">
    <source>
        <dbReference type="EMBL" id="MDP9849179.1"/>
    </source>
</evidence>
<accession>A0ABT9QQZ5</accession>
<evidence type="ECO:0000256" key="7">
    <source>
        <dbReference type="ARBA" id="ARBA00023239"/>
    </source>
</evidence>
<dbReference type="Pfam" id="PF02586">
    <property type="entry name" value="SRAP"/>
    <property type="match status" value="1"/>
</dbReference>
<evidence type="ECO:0000256" key="4">
    <source>
        <dbReference type="ARBA" id="ARBA00022801"/>
    </source>
</evidence>
<dbReference type="RefSeq" id="WP_307566883.1">
    <property type="nucleotide sequence ID" value="NZ_JAUSQU010000001.1"/>
</dbReference>
<dbReference type="PANTHER" id="PTHR13604">
    <property type="entry name" value="DC12-RELATED"/>
    <property type="match status" value="1"/>
</dbReference>
<dbReference type="Proteomes" id="UP001225356">
    <property type="component" value="Unassembled WGS sequence"/>
</dbReference>
<evidence type="ECO:0000313" key="11">
    <source>
        <dbReference type="Proteomes" id="UP001225356"/>
    </source>
</evidence>
<dbReference type="PANTHER" id="PTHR13604:SF0">
    <property type="entry name" value="ABASIC SITE PROCESSING PROTEIN HMCES"/>
    <property type="match status" value="1"/>
</dbReference>
<evidence type="ECO:0000256" key="9">
    <source>
        <dbReference type="SAM" id="MobiDB-lite"/>
    </source>
</evidence>
<keyword evidence="2 8" id="KW-0645">Protease</keyword>
<keyword evidence="3" id="KW-0227">DNA damage</keyword>
<proteinExistence type="inferred from homology"/>
<evidence type="ECO:0000256" key="2">
    <source>
        <dbReference type="ARBA" id="ARBA00022670"/>
    </source>
</evidence>
<dbReference type="EMBL" id="JAUSQU010000001">
    <property type="protein sequence ID" value="MDP9849179.1"/>
    <property type="molecule type" value="Genomic_DNA"/>
</dbReference>
<organism evidence="10 11">
    <name type="scientific">Streptosporangium lutulentum</name>
    <dbReference type="NCBI Taxonomy" id="1461250"/>
    <lineage>
        <taxon>Bacteria</taxon>
        <taxon>Bacillati</taxon>
        <taxon>Actinomycetota</taxon>
        <taxon>Actinomycetes</taxon>
        <taxon>Streptosporangiales</taxon>
        <taxon>Streptosporangiaceae</taxon>
        <taxon>Streptosporangium</taxon>
    </lineage>
</organism>
<evidence type="ECO:0000256" key="1">
    <source>
        <dbReference type="ARBA" id="ARBA00008136"/>
    </source>
</evidence>
<keyword evidence="6" id="KW-0238">DNA-binding</keyword>
<evidence type="ECO:0000256" key="3">
    <source>
        <dbReference type="ARBA" id="ARBA00022763"/>
    </source>
</evidence>
<evidence type="ECO:0000256" key="5">
    <source>
        <dbReference type="ARBA" id="ARBA00023124"/>
    </source>
</evidence>
<feature type="region of interest" description="Disordered" evidence="9">
    <location>
        <begin position="1"/>
        <end position="20"/>
    </location>
</feature>
<name>A0ABT9QQZ5_9ACTN</name>
<evidence type="ECO:0000256" key="8">
    <source>
        <dbReference type="RuleBase" id="RU364100"/>
    </source>
</evidence>
<evidence type="ECO:0000256" key="6">
    <source>
        <dbReference type="ARBA" id="ARBA00023125"/>
    </source>
</evidence>
<dbReference type="InterPro" id="IPR036590">
    <property type="entry name" value="SRAP-like"/>
</dbReference>
<dbReference type="Gene3D" id="3.90.1680.10">
    <property type="entry name" value="SOS response associated peptidase-like"/>
    <property type="match status" value="1"/>
</dbReference>
<dbReference type="EC" id="3.4.-.-" evidence="8"/>
<dbReference type="InterPro" id="IPR003738">
    <property type="entry name" value="SRAP"/>
</dbReference>
<sequence length="279" mass="30931">MSKAYRDGGPVPSDAWQGGDMCGRYASTRAKQELLETFEVEVDGAAEEELRPDYNVAPTKPVYAVMSRVPKANPGSRAVRQLRVVRWGLVPAWAKDPSIGSKMINARVETVTEKPSFRKAFAERRCLLPADGYFEWAVQDEAKAADTPGKPGKPKKQPYFIQPSDGGVMAMAGLYEFWRDRSRADDDPLAWMTTCAIITTSAEDELGAIHDRMPMLIEHDRWAEWLDPGVPDAREFLIPAISTTMRAYPVSTAVNSVRNNGPELIEPVREGEGNGQALF</sequence>
<keyword evidence="5" id="KW-0190">Covalent protein-DNA linkage</keyword>
<keyword evidence="11" id="KW-1185">Reference proteome</keyword>
<gene>
    <name evidence="10" type="ORF">J2853_008390</name>
</gene>
<comment type="caution">
    <text evidence="10">The sequence shown here is derived from an EMBL/GenBank/DDBJ whole genome shotgun (WGS) entry which is preliminary data.</text>
</comment>
<keyword evidence="7" id="KW-0456">Lyase</keyword>
<dbReference type="SUPFAM" id="SSF143081">
    <property type="entry name" value="BB1717-like"/>
    <property type="match status" value="1"/>
</dbReference>
<keyword evidence="4 8" id="KW-0378">Hydrolase</keyword>
<reference evidence="10 11" key="1">
    <citation type="submission" date="2023-07" db="EMBL/GenBank/DDBJ databases">
        <title>Sequencing the genomes of 1000 actinobacteria strains.</title>
        <authorList>
            <person name="Klenk H.-P."/>
        </authorList>
    </citation>
    <scope>NUCLEOTIDE SEQUENCE [LARGE SCALE GENOMIC DNA]</scope>
    <source>
        <strain evidence="10 11">DSM 46740</strain>
    </source>
</reference>